<evidence type="ECO:0000259" key="1">
    <source>
        <dbReference type="Pfam" id="PF06094"/>
    </source>
</evidence>
<accession>A0A9P9DCX8</accession>
<comment type="caution">
    <text evidence="2">The sequence shown here is derived from an EMBL/GenBank/DDBJ whole genome shotgun (WGS) entry which is preliminary data.</text>
</comment>
<organism evidence="2 3">
    <name type="scientific">Dendryphion nanum</name>
    <dbReference type="NCBI Taxonomy" id="256645"/>
    <lineage>
        <taxon>Eukaryota</taxon>
        <taxon>Fungi</taxon>
        <taxon>Dikarya</taxon>
        <taxon>Ascomycota</taxon>
        <taxon>Pezizomycotina</taxon>
        <taxon>Dothideomycetes</taxon>
        <taxon>Pleosporomycetidae</taxon>
        <taxon>Pleosporales</taxon>
        <taxon>Torulaceae</taxon>
        <taxon>Dendryphion</taxon>
    </lineage>
</organism>
<keyword evidence="3" id="KW-1185">Reference proteome</keyword>
<sequence length="114" mass="12960">ILESPELPRVMQRSVAGFSVKMWGIYPALVRDSSGAVSGTVGKVTSEAQFLRLEAYETSVYTWCLCDVRLSNSEVLRNCRTFCWAGDPKSKELEGGNFDLERYQKYFKSSFARR</sequence>
<evidence type="ECO:0000313" key="3">
    <source>
        <dbReference type="Proteomes" id="UP000700596"/>
    </source>
</evidence>
<gene>
    <name evidence="2" type="ORF">B0J11DRAFT_443174</name>
</gene>
<evidence type="ECO:0000313" key="2">
    <source>
        <dbReference type="EMBL" id="KAH7117055.1"/>
    </source>
</evidence>
<feature type="domain" description="Gamma-glutamylcyclotransferase AIG2-like" evidence="1">
    <location>
        <begin position="7"/>
        <end position="98"/>
    </location>
</feature>
<dbReference type="OrthoDB" id="3262926at2759"/>
<dbReference type="Proteomes" id="UP000700596">
    <property type="component" value="Unassembled WGS sequence"/>
</dbReference>
<dbReference type="InterPro" id="IPR036568">
    <property type="entry name" value="GGCT-like_sf"/>
</dbReference>
<dbReference type="Pfam" id="PF06094">
    <property type="entry name" value="GGACT"/>
    <property type="match status" value="1"/>
</dbReference>
<dbReference type="InterPro" id="IPR009288">
    <property type="entry name" value="AIG2-like_dom"/>
</dbReference>
<dbReference type="Gene3D" id="3.10.490.10">
    <property type="entry name" value="Gamma-glutamyl cyclotransferase-like"/>
    <property type="match status" value="1"/>
</dbReference>
<reference evidence="2" key="1">
    <citation type="journal article" date="2021" name="Nat. Commun.">
        <title>Genetic determinants of endophytism in the Arabidopsis root mycobiome.</title>
        <authorList>
            <person name="Mesny F."/>
            <person name="Miyauchi S."/>
            <person name="Thiergart T."/>
            <person name="Pickel B."/>
            <person name="Atanasova L."/>
            <person name="Karlsson M."/>
            <person name="Huettel B."/>
            <person name="Barry K.W."/>
            <person name="Haridas S."/>
            <person name="Chen C."/>
            <person name="Bauer D."/>
            <person name="Andreopoulos W."/>
            <person name="Pangilinan J."/>
            <person name="LaButti K."/>
            <person name="Riley R."/>
            <person name="Lipzen A."/>
            <person name="Clum A."/>
            <person name="Drula E."/>
            <person name="Henrissat B."/>
            <person name="Kohler A."/>
            <person name="Grigoriev I.V."/>
            <person name="Martin F.M."/>
            <person name="Hacquard S."/>
        </authorList>
    </citation>
    <scope>NUCLEOTIDE SEQUENCE</scope>
    <source>
        <strain evidence="2">MPI-CAGE-CH-0243</strain>
    </source>
</reference>
<name>A0A9P9DCX8_9PLEO</name>
<dbReference type="SUPFAM" id="SSF110857">
    <property type="entry name" value="Gamma-glutamyl cyclotransferase-like"/>
    <property type="match status" value="1"/>
</dbReference>
<dbReference type="EMBL" id="JAGMWT010000014">
    <property type="protein sequence ID" value="KAH7117055.1"/>
    <property type="molecule type" value="Genomic_DNA"/>
</dbReference>
<dbReference type="AlphaFoldDB" id="A0A9P9DCX8"/>
<protein>
    <recommendedName>
        <fullName evidence="1">Gamma-glutamylcyclotransferase AIG2-like domain-containing protein</fullName>
    </recommendedName>
</protein>
<proteinExistence type="predicted"/>
<feature type="non-terminal residue" evidence="2">
    <location>
        <position position="1"/>
    </location>
</feature>